<keyword evidence="5 6" id="KW-0560">Oxidoreductase</keyword>
<evidence type="ECO:0000256" key="5">
    <source>
        <dbReference type="ARBA" id="ARBA00023002"/>
    </source>
</evidence>
<keyword evidence="3 6" id="KW-0285">Flavoprotein</keyword>
<evidence type="ECO:0000256" key="6">
    <source>
        <dbReference type="RuleBase" id="RU362125"/>
    </source>
</evidence>
<feature type="domain" description="Acyl-CoA dehydrogenase/oxidase C-terminal" evidence="7">
    <location>
        <begin position="237"/>
        <end position="390"/>
    </location>
</feature>
<dbReference type="InterPro" id="IPR037069">
    <property type="entry name" value="AcylCoA_DH/ox_N_sf"/>
</dbReference>
<dbReference type="Pfam" id="PF00441">
    <property type="entry name" value="Acyl-CoA_dh_1"/>
    <property type="match status" value="1"/>
</dbReference>
<dbReference type="GO" id="GO:0005886">
    <property type="term" value="C:plasma membrane"/>
    <property type="evidence" value="ECO:0007669"/>
    <property type="project" value="TreeGrafter"/>
</dbReference>
<evidence type="ECO:0000313" key="10">
    <source>
        <dbReference type="EMBL" id="NGY03330.1"/>
    </source>
</evidence>
<dbReference type="RefSeq" id="WP_166250748.1">
    <property type="nucleotide sequence ID" value="NZ_JAAMOW010000001.1"/>
</dbReference>
<feature type="domain" description="Acyl-CoA oxidase/dehydrogenase middle" evidence="8">
    <location>
        <begin position="127"/>
        <end position="224"/>
    </location>
</feature>
<dbReference type="Gene3D" id="2.40.110.10">
    <property type="entry name" value="Butyryl-CoA Dehydrogenase, subunit A, domain 2"/>
    <property type="match status" value="1"/>
</dbReference>
<dbReference type="InterPro" id="IPR009075">
    <property type="entry name" value="AcylCo_DH/oxidase_C"/>
</dbReference>
<dbReference type="AlphaFoldDB" id="A0A6M2BLY2"/>
<reference evidence="10 11" key="1">
    <citation type="journal article" date="2014" name="Int. J. Syst. Evol. Microbiol.">
        <title>Solimonas terrae sp. nov., isolated from soil.</title>
        <authorList>
            <person name="Kim S.J."/>
            <person name="Moon J.Y."/>
            <person name="Weon H.Y."/>
            <person name="Ahn J.H."/>
            <person name="Chen W.M."/>
            <person name="Kwon S.W."/>
        </authorList>
    </citation>
    <scope>NUCLEOTIDE SEQUENCE [LARGE SCALE GENOMIC DNA]</scope>
    <source>
        <strain evidence="10 11">KIS83-12</strain>
    </source>
</reference>
<dbReference type="Pfam" id="PF02770">
    <property type="entry name" value="Acyl-CoA_dh_M"/>
    <property type="match status" value="1"/>
</dbReference>
<feature type="domain" description="Acyl-CoA dehydrogenase/oxidase N-terminal" evidence="9">
    <location>
        <begin position="7"/>
        <end position="123"/>
    </location>
</feature>
<keyword evidence="4 6" id="KW-0274">FAD</keyword>
<comment type="cofactor">
    <cofactor evidence="1 6">
        <name>FAD</name>
        <dbReference type="ChEBI" id="CHEBI:57692"/>
    </cofactor>
</comment>
<accession>A0A6M2BLY2</accession>
<dbReference type="Proteomes" id="UP000472676">
    <property type="component" value="Unassembled WGS sequence"/>
</dbReference>
<evidence type="ECO:0000259" key="8">
    <source>
        <dbReference type="Pfam" id="PF02770"/>
    </source>
</evidence>
<dbReference type="FunFam" id="2.40.110.10:FF:000011">
    <property type="entry name" value="Acyl-CoA dehydrogenase FadE34"/>
    <property type="match status" value="1"/>
</dbReference>
<dbReference type="InterPro" id="IPR036250">
    <property type="entry name" value="AcylCo_DH-like_C"/>
</dbReference>
<dbReference type="Pfam" id="PF02771">
    <property type="entry name" value="Acyl-CoA_dh_N"/>
    <property type="match status" value="1"/>
</dbReference>
<evidence type="ECO:0000256" key="1">
    <source>
        <dbReference type="ARBA" id="ARBA00001974"/>
    </source>
</evidence>
<evidence type="ECO:0000259" key="7">
    <source>
        <dbReference type="Pfam" id="PF00441"/>
    </source>
</evidence>
<dbReference type="InterPro" id="IPR009100">
    <property type="entry name" value="AcylCoA_DH/oxidase_NM_dom_sf"/>
</dbReference>
<evidence type="ECO:0000259" key="9">
    <source>
        <dbReference type="Pfam" id="PF02771"/>
    </source>
</evidence>
<gene>
    <name evidence="10" type="ORF">G7Y85_00985</name>
</gene>
<proteinExistence type="inferred from homology"/>
<dbReference type="SUPFAM" id="SSF56645">
    <property type="entry name" value="Acyl-CoA dehydrogenase NM domain-like"/>
    <property type="match status" value="1"/>
</dbReference>
<evidence type="ECO:0000256" key="4">
    <source>
        <dbReference type="ARBA" id="ARBA00022827"/>
    </source>
</evidence>
<dbReference type="InterPro" id="IPR046373">
    <property type="entry name" value="Acyl-CoA_Oxase/DH_mid-dom_sf"/>
</dbReference>
<protein>
    <submittedName>
        <fullName evidence="10">Acyl-CoA dehydrogenase</fullName>
    </submittedName>
</protein>
<evidence type="ECO:0000313" key="11">
    <source>
        <dbReference type="Proteomes" id="UP000472676"/>
    </source>
</evidence>
<dbReference type="PANTHER" id="PTHR43292">
    <property type="entry name" value="ACYL-COA DEHYDROGENASE"/>
    <property type="match status" value="1"/>
</dbReference>
<dbReference type="Gene3D" id="1.20.140.10">
    <property type="entry name" value="Butyryl-CoA Dehydrogenase, subunit A, domain 3"/>
    <property type="match status" value="1"/>
</dbReference>
<dbReference type="EMBL" id="JAAMOW010000001">
    <property type="protein sequence ID" value="NGY03330.1"/>
    <property type="molecule type" value="Genomic_DNA"/>
</dbReference>
<dbReference type="InterPro" id="IPR006091">
    <property type="entry name" value="Acyl-CoA_Oxase/DH_mid-dom"/>
</dbReference>
<dbReference type="SUPFAM" id="SSF47203">
    <property type="entry name" value="Acyl-CoA dehydrogenase C-terminal domain-like"/>
    <property type="match status" value="1"/>
</dbReference>
<dbReference type="GO" id="GO:0050660">
    <property type="term" value="F:flavin adenine dinucleotide binding"/>
    <property type="evidence" value="ECO:0007669"/>
    <property type="project" value="InterPro"/>
</dbReference>
<dbReference type="Gene3D" id="1.10.540.10">
    <property type="entry name" value="Acyl-CoA dehydrogenase/oxidase, N-terminal domain"/>
    <property type="match status" value="1"/>
</dbReference>
<dbReference type="InterPro" id="IPR013786">
    <property type="entry name" value="AcylCoA_DH/ox_N"/>
</dbReference>
<dbReference type="PANTHER" id="PTHR43292:SF4">
    <property type="entry name" value="ACYL-COA DEHYDROGENASE FADE34"/>
    <property type="match status" value="1"/>
</dbReference>
<evidence type="ECO:0000256" key="3">
    <source>
        <dbReference type="ARBA" id="ARBA00022630"/>
    </source>
</evidence>
<dbReference type="InterPro" id="IPR052161">
    <property type="entry name" value="Mycobact_Acyl-CoA_DH"/>
</dbReference>
<dbReference type="GO" id="GO:0016627">
    <property type="term" value="F:oxidoreductase activity, acting on the CH-CH group of donors"/>
    <property type="evidence" value="ECO:0007669"/>
    <property type="project" value="InterPro"/>
</dbReference>
<comment type="caution">
    <text evidence="10">The sequence shown here is derived from an EMBL/GenBank/DDBJ whole genome shotgun (WGS) entry which is preliminary data.</text>
</comment>
<keyword evidence="11" id="KW-1185">Reference proteome</keyword>
<sequence length="415" mass="45487">MDFKDSDQDAAFRQQVREWLAANALRRRDDEDLRTNESALLEYSKAWQAKKADARYACITWPEAWGGRGGRLIEQAIFDEEEEKLGLDTGVFTIGLGMCVPTVMAFADKATKARLVAPALRGEQIWCQLFSEPSAGSDVAGVRTRAVLADDGSGDWIVDGQKVWTSGAHYSDFGIVLVRTNPDVPKHKGLTMFWVDMKAQGISVVPIRQASDQRDFNEVYFNGVRIPDSQRLGEIDGGWKVALFTLMNERVTVGGAMGAGWRDLLKLAQGLPGLGGTGTAAGDGAFRARLAEGYVMSEGLRLTRLRALTALSRGQTPGPENSIGKVVAARQMQVVAYEALDILDQYGMVNEMGSHSLPGRFQWNFFWGAAMRIAGGTDEILKNIISERVLGMPADIRVDRDVTFKSLSERRASSG</sequence>
<comment type="similarity">
    <text evidence="2 6">Belongs to the acyl-CoA dehydrogenase family.</text>
</comment>
<organism evidence="10 11">
    <name type="scientific">Solimonas terrae</name>
    <dbReference type="NCBI Taxonomy" id="1396819"/>
    <lineage>
        <taxon>Bacteria</taxon>
        <taxon>Pseudomonadati</taxon>
        <taxon>Pseudomonadota</taxon>
        <taxon>Gammaproteobacteria</taxon>
        <taxon>Nevskiales</taxon>
        <taxon>Nevskiaceae</taxon>
        <taxon>Solimonas</taxon>
    </lineage>
</organism>
<name>A0A6M2BLY2_9GAMM</name>
<evidence type="ECO:0000256" key="2">
    <source>
        <dbReference type="ARBA" id="ARBA00009347"/>
    </source>
</evidence>